<dbReference type="Proteomes" id="UP000231019">
    <property type="component" value="Unassembled WGS sequence"/>
</dbReference>
<comment type="caution">
    <text evidence="3">The sequence shown here is derived from an EMBL/GenBank/DDBJ whole genome shotgun (WGS) entry which is preliminary data.</text>
</comment>
<dbReference type="InterPro" id="IPR036249">
    <property type="entry name" value="Thioredoxin-like_sf"/>
</dbReference>
<protein>
    <recommendedName>
        <fullName evidence="2">Thioredoxin domain-containing protein</fullName>
    </recommendedName>
</protein>
<dbReference type="EMBL" id="PFFQ01000050">
    <property type="protein sequence ID" value="PIW15590.1"/>
    <property type="molecule type" value="Genomic_DNA"/>
</dbReference>
<dbReference type="Gene3D" id="3.40.30.10">
    <property type="entry name" value="Glutaredoxin"/>
    <property type="match status" value="1"/>
</dbReference>
<name>A0A2M7G1L6_9BACT</name>
<proteinExistence type="predicted"/>
<feature type="domain" description="Thioredoxin" evidence="2">
    <location>
        <begin position="31"/>
        <end position="169"/>
    </location>
</feature>
<dbReference type="Pfam" id="PF13098">
    <property type="entry name" value="Thioredoxin_2"/>
    <property type="match status" value="1"/>
</dbReference>
<dbReference type="AlphaFoldDB" id="A0A2M7G1L6"/>
<keyword evidence="1" id="KW-0732">Signal</keyword>
<dbReference type="PANTHER" id="PTHR15337:SF11">
    <property type="entry name" value="THIOREDOXIN DOMAIN-CONTAINING PROTEIN"/>
    <property type="match status" value="1"/>
</dbReference>
<organism evidence="3 4">
    <name type="scientific">bacterium (Candidatus Blackallbacteria) CG17_big_fil_post_rev_8_21_14_2_50_48_46</name>
    <dbReference type="NCBI Taxonomy" id="2014261"/>
    <lineage>
        <taxon>Bacteria</taxon>
        <taxon>Candidatus Blackallbacteria</taxon>
    </lineage>
</organism>
<dbReference type="InterPro" id="IPR012336">
    <property type="entry name" value="Thioredoxin-like_fold"/>
</dbReference>
<sequence length="187" mass="20623">MKFFGGTPMKKNPLIASLLVFGLLAAGGTALTLLPQIAQESAPAYAKGEVSWRVYDKGLKEAKKTGKPVFVQFFATWCGYCRKMDKETFTNSAVQKELSKFVPVRVTESSENKVAHEGQLVTEKELTSIHGVQGFPTLVFMESNGKVIGKIPGYLGPKEFSGMLKFIETGSYKTMDYEKFSKTVLKS</sequence>
<dbReference type="InterPro" id="IPR013766">
    <property type="entry name" value="Thioredoxin_domain"/>
</dbReference>
<dbReference type="PROSITE" id="PS00194">
    <property type="entry name" value="THIOREDOXIN_1"/>
    <property type="match status" value="1"/>
</dbReference>
<dbReference type="InterPro" id="IPR017937">
    <property type="entry name" value="Thioredoxin_CS"/>
</dbReference>
<dbReference type="PANTHER" id="PTHR15337">
    <property type="entry name" value="ANTERIOR GRADIENT PROTEIN-RELATED"/>
    <property type="match status" value="1"/>
</dbReference>
<dbReference type="PROSITE" id="PS51352">
    <property type="entry name" value="THIOREDOXIN_2"/>
    <property type="match status" value="1"/>
</dbReference>
<evidence type="ECO:0000313" key="4">
    <source>
        <dbReference type="Proteomes" id="UP000231019"/>
    </source>
</evidence>
<reference evidence="3 4" key="1">
    <citation type="submission" date="2017-09" db="EMBL/GenBank/DDBJ databases">
        <title>Depth-based differentiation of microbial function through sediment-hosted aquifers and enrichment of novel symbionts in the deep terrestrial subsurface.</title>
        <authorList>
            <person name="Probst A.J."/>
            <person name="Ladd B."/>
            <person name="Jarett J.K."/>
            <person name="Geller-Mcgrath D.E."/>
            <person name="Sieber C.M."/>
            <person name="Emerson J.B."/>
            <person name="Anantharaman K."/>
            <person name="Thomas B.C."/>
            <person name="Malmstrom R."/>
            <person name="Stieglmeier M."/>
            <person name="Klingl A."/>
            <person name="Woyke T."/>
            <person name="Ryan C.M."/>
            <person name="Banfield J.F."/>
        </authorList>
    </citation>
    <scope>NUCLEOTIDE SEQUENCE [LARGE SCALE GENOMIC DNA]</scope>
    <source>
        <strain evidence="3">CG17_big_fil_post_rev_8_21_14_2_50_48_46</strain>
    </source>
</reference>
<evidence type="ECO:0000259" key="2">
    <source>
        <dbReference type="PROSITE" id="PS51352"/>
    </source>
</evidence>
<dbReference type="InterPro" id="IPR051099">
    <property type="entry name" value="AGR/TXD"/>
</dbReference>
<gene>
    <name evidence="3" type="ORF">COW36_16710</name>
</gene>
<evidence type="ECO:0000313" key="3">
    <source>
        <dbReference type="EMBL" id="PIW15590.1"/>
    </source>
</evidence>
<evidence type="ECO:0000256" key="1">
    <source>
        <dbReference type="ARBA" id="ARBA00022729"/>
    </source>
</evidence>
<dbReference type="SUPFAM" id="SSF52833">
    <property type="entry name" value="Thioredoxin-like"/>
    <property type="match status" value="1"/>
</dbReference>
<accession>A0A2M7G1L6</accession>
<dbReference type="PRINTS" id="PR00421">
    <property type="entry name" value="THIOREDOXIN"/>
</dbReference>